<dbReference type="Proteomes" id="UP000184485">
    <property type="component" value="Unassembled WGS sequence"/>
</dbReference>
<evidence type="ECO:0000259" key="2">
    <source>
        <dbReference type="Pfam" id="PF09990"/>
    </source>
</evidence>
<dbReference type="InterPro" id="IPR019251">
    <property type="entry name" value="DUF2231_TM"/>
</dbReference>
<keyword evidence="4" id="KW-1185">Reference proteome</keyword>
<keyword evidence="1" id="KW-0472">Membrane</keyword>
<keyword evidence="1" id="KW-0812">Transmembrane</keyword>
<dbReference type="OrthoDB" id="2873672at2"/>
<reference evidence="3 4" key="1">
    <citation type="submission" date="2016-11" db="EMBL/GenBank/DDBJ databases">
        <authorList>
            <person name="Jaros S."/>
            <person name="Januszkiewicz K."/>
            <person name="Wedrychowicz H."/>
        </authorList>
    </citation>
    <scope>NUCLEOTIDE SEQUENCE [LARGE SCALE GENOMIC DNA]</scope>
    <source>
        <strain evidence="3 4">DSM 19436</strain>
    </source>
</reference>
<feature type="domain" description="DUF2231" evidence="2">
    <location>
        <begin position="33"/>
        <end position="165"/>
    </location>
</feature>
<organism evidence="3 4">
    <name type="scientific">Kaistia soli DSM 19436</name>
    <dbReference type="NCBI Taxonomy" id="1122133"/>
    <lineage>
        <taxon>Bacteria</taxon>
        <taxon>Pseudomonadati</taxon>
        <taxon>Pseudomonadota</taxon>
        <taxon>Alphaproteobacteria</taxon>
        <taxon>Hyphomicrobiales</taxon>
        <taxon>Kaistiaceae</taxon>
        <taxon>Kaistia</taxon>
    </lineage>
</organism>
<proteinExistence type="predicted"/>
<evidence type="ECO:0000256" key="1">
    <source>
        <dbReference type="SAM" id="Phobius"/>
    </source>
</evidence>
<sequence>MALKKTIPAAARKNPVMLELFELDTGSAIALVGHPIHVLMVHFPIAFVIATLGIDVVYWWSGDVFWRRVGLWSAGVTFWTGVAASIVGTGELLLVRGIRLREASWSHAIAAMTLVAITAANWGIRLDYPQSVLPHGLALSALAAAMAGFAGWHGGKLVFDHGIGILVSPKISRTN</sequence>
<dbReference type="STRING" id="1122133.SAMN02745157_2890"/>
<evidence type="ECO:0000313" key="3">
    <source>
        <dbReference type="EMBL" id="SHF74182.1"/>
    </source>
</evidence>
<accession>A0A1M5E525</accession>
<dbReference type="AlphaFoldDB" id="A0A1M5E525"/>
<feature type="transmembrane region" description="Helical" evidence="1">
    <location>
        <begin position="107"/>
        <end position="126"/>
    </location>
</feature>
<feature type="transmembrane region" description="Helical" evidence="1">
    <location>
        <begin position="39"/>
        <end position="60"/>
    </location>
</feature>
<feature type="transmembrane region" description="Helical" evidence="1">
    <location>
        <begin position="72"/>
        <end position="95"/>
    </location>
</feature>
<gene>
    <name evidence="3" type="ORF">SAMN02745157_2890</name>
</gene>
<name>A0A1M5E525_9HYPH</name>
<dbReference type="RefSeq" id="WP_073053829.1">
    <property type="nucleotide sequence ID" value="NZ_FQUP01000002.1"/>
</dbReference>
<dbReference type="EMBL" id="FQUP01000002">
    <property type="protein sequence ID" value="SHF74182.1"/>
    <property type="molecule type" value="Genomic_DNA"/>
</dbReference>
<keyword evidence="1" id="KW-1133">Transmembrane helix</keyword>
<feature type="transmembrane region" description="Helical" evidence="1">
    <location>
        <begin position="132"/>
        <end position="152"/>
    </location>
</feature>
<protein>
    <submittedName>
        <fullName evidence="3">Uncharacterized membrane protein</fullName>
    </submittedName>
</protein>
<evidence type="ECO:0000313" key="4">
    <source>
        <dbReference type="Proteomes" id="UP000184485"/>
    </source>
</evidence>
<dbReference type="Pfam" id="PF09990">
    <property type="entry name" value="DUF2231"/>
    <property type="match status" value="1"/>
</dbReference>